<keyword evidence="1 2" id="KW-0833">Ubl conjugation pathway</keyword>
<sequence length="119" mass="13742">MTKLGQTRPAALDHIQYMLIVVVCKEMNVIYVFSDVVLRVSEIATDFSVSILLKIVREKESVVEALQARAFQKLLVVLQIRSDEVTKEKVTELLKVLKGYRSKIVCVEYSDFKHLRRPF</sequence>
<organism evidence="4">
    <name type="scientific">Salvia splendens</name>
    <name type="common">Scarlet sage</name>
    <dbReference type="NCBI Taxonomy" id="180675"/>
    <lineage>
        <taxon>Eukaryota</taxon>
        <taxon>Viridiplantae</taxon>
        <taxon>Streptophyta</taxon>
        <taxon>Embryophyta</taxon>
        <taxon>Tracheophyta</taxon>
        <taxon>Spermatophyta</taxon>
        <taxon>Magnoliopsida</taxon>
        <taxon>eudicotyledons</taxon>
        <taxon>Gunneridae</taxon>
        <taxon>Pentapetalae</taxon>
        <taxon>asterids</taxon>
        <taxon>lamiids</taxon>
        <taxon>Lamiales</taxon>
        <taxon>Lamiaceae</taxon>
        <taxon>Nepetoideae</taxon>
        <taxon>Mentheae</taxon>
        <taxon>Salviinae</taxon>
        <taxon>Salvia</taxon>
        <taxon>Salvia subgen. Calosphace</taxon>
        <taxon>core Calosphace</taxon>
    </lineage>
</organism>
<name>A0A8X8YYS1_SALSN</name>
<feature type="domain" description="U-box" evidence="3">
    <location>
        <begin position="23"/>
        <end position="113"/>
    </location>
</feature>
<dbReference type="PANTHER" id="PTHR22849:SF61">
    <property type="entry name" value="U-BOX DOMAIN-CONTAINING PROTEIN 21"/>
    <property type="match status" value="1"/>
</dbReference>
<dbReference type="AlphaFoldDB" id="A0A8X8YYS1"/>
<dbReference type="GO" id="GO:0061630">
    <property type="term" value="F:ubiquitin protein ligase activity"/>
    <property type="evidence" value="ECO:0007669"/>
    <property type="project" value="UniProtKB-UniRule"/>
</dbReference>
<dbReference type="GO" id="GO:0016567">
    <property type="term" value="P:protein ubiquitination"/>
    <property type="evidence" value="ECO:0007669"/>
    <property type="project" value="UniProtKB-UniRule"/>
</dbReference>
<keyword evidence="5" id="KW-1185">Reference proteome</keyword>
<accession>A0A8X8YYS1</accession>
<dbReference type="Pfam" id="PF25598">
    <property type="entry name" value="ARM_PUB"/>
    <property type="match status" value="1"/>
</dbReference>
<comment type="function">
    <text evidence="2">Functions as an E3 ubiquitin ligase.</text>
</comment>
<proteinExistence type="predicted"/>
<evidence type="ECO:0000313" key="5">
    <source>
        <dbReference type="Proteomes" id="UP000298416"/>
    </source>
</evidence>
<dbReference type="InterPro" id="IPR058678">
    <property type="entry name" value="ARM_PUB"/>
</dbReference>
<dbReference type="InterPro" id="IPR045185">
    <property type="entry name" value="PUB22/23/24-like"/>
</dbReference>
<comment type="catalytic activity">
    <reaction evidence="2">
        <text>S-ubiquitinyl-[E2 ubiquitin-conjugating enzyme]-L-cysteine + [acceptor protein]-L-lysine = [E2 ubiquitin-conjugating enzyme]-L-cysteine + N(6)-ubiquitinyl-[acceptor protein]-L-lysine.</text>
        <dbReference type="EC" id="2.3.2.27"/>
    </reaction>
</comment>
<protein>
    <recommendedName>
        <fullName evidence="2 3">U-box domain-containing protein</fullName>
        <ecNumber evidence="2">2.3.2.27</ecNumber>
    </recommendedName>
    <alternativeName>
        <fullName evidence="2">RING-type E3 ubiquitin transferase PUB</fullName>
    </alternativeName>
</protein>
<dbReference type="EMBL" id="PNBA02000022">
    <property type="protein sequence ID" value="KAG6385887.1"/>
    <property type="molecule type" value="Genomic_DNA"/>
</dbReference>
<evidence type="ECO:0000256" key="1">
    <source>
        <dbReference type="ARBA" id="ARBA00022786"/>
    </source>
</evidence>
<dbReference type="Proteomes" id="UP000298416">
    <property type="component" value="Unassembled WGS sequence"/>
</dbReference>
<dbReference type="EC" id="2.3.2.27" evidence="2"/>
<reference evidence="4" key="2">
    <citation type="submission" date="2020-08" db="EMBL/GenBank/DDBJ databases">
        <title>Plant Genome Project.</title>
        <authorList>
            <person name="Zhang R.-G."/>
        </authorList>
    </citation>
    <scope>NUCLEOTIDE SEQUENCE</scope>
    <source>
        <strain evidence="4">Huo1</strain>
        <tissue evidence="4">Leaf</tissue>
    </source>
</reference>
<evidence type="ECO:0000313" key="4">
    <source>
        <dbReference type="EMBL" id="KAG6385887.1"/>
    </source>
</evidence>
<keyword evidence="2" id="KW-0808">Transferase</keyword>
<evidence type="ECO:0000259" key="3">
    <source>
        <dbReference type="Pfam" id="PF25598"/>
    </source>
</evidence>
<comment type="caution">
    <text evidence="4">The sequence shown here is derived from an EMBL/GenBank/DDBJ whole genome shotgun (WGS) entry which is preliminary data.</text>
</comment>
<dbReference type="PANTHER" id="PTHR22849">
    <property type="entry name" value="WDSAM1 PROTEIN"/>
    <property type="match status" value="1"/>
</dbReference>
<comment type="pathway">
    <text evidence="2">Protein modification; protein ubiquitination.</text>
</comment>
<reference evidence="4" key="1">
    <citation type="submission" date="2018-01" db="EMBL/GenBank/DDBJ databases">
        <authorList>
            <person name="Mao J.F."/>
        </authorList>
    </citation>
    <scope>NUCLEOTIDE SEQUENCE</scope>
    <source>
        <strain evidence="4">Huo1</strain>
        <tissue evidence="4">Leaf</tissue>
    </source>
</reference>
<evidence type="ECO:0000256" key="2">
    <source>
        <dbReference type="RuleBase" id="RU369093"/>
    </source>
</evidence>
<gene>
    <name evidence="4" type="ORF">SASPL_154770</name>
</gene>